<feature type="transmembrane region" description="Helical" evidence="8">
    <location>
        <begin position="248"/>
        <end position="265"/>
    </location>
</feature>
<dbReference type="OrthoDB" id="9805563at2"/>
<dbReference type="AlphaFoldDB" id="A0A556AAX5"/>
<gene>
    <name evidence="9" type="ORF">FOZ76_19525</name>
</gene>
<dbReference type="InterPro" id="IPR004776">
    <property type="entry name" value="Mem_transp_PIN-like"/>
</dbReference>
<reference evidence="9 10" key="1">
    <citation type="submission" date="2019-07" db="EMBL/GenBank/DDBJ databases">
        <title>Qingshengfaniella alkalisoli gen. nov., sp. nov., isolated from saline soil.</title>
        <authorList>
            <person name="Xu L."/>
            <person name="Huang X.-X."/>
            <person name="Sun J.-Q."/>
        </authorList>
    </citation>
    <scope>NUCLEOTIDE SEQUENCE [LARGE SCALE GENOMIC DNA]</scope>
    <source>
        <strain evidence="9 10">DSM 27279</strain>
    </source>
</reference>
<feature type="transmembrane region" description="Helical" evidence="8">
    <location>
        <begin position="215"/>
        <end position="236"/>
    </location>
</feature>
<dbReference type="Proteomes" id="UP000318405">
    <property type="component" value="Unassembled WGS sequence"/>
</dbReference>
<keyword evidence="4" id="KW-1003">Cell membrane</keyword>
<dbReference type="GO" id="GO:0005886">
    <property type="term" value="C:plasma membrane"/>
    <property type="evidence" value="ECO:0007669"/>
    <property type="project" value="UniProtKB-SubCell"/>
</dbReference>
<evidence type="ECO:0000256" key="5">
    <source>
        <dbReference type="ARBA" id="ARBA00022692"/>
    </source>
</evidence>
<evidence type="ECO:0000313" key="9">
    <source>
        <dbReference type="EMBL" id="TSH90045.1"/>
    </source>
</evidence>
<organism evidence="9 10">
    <name type="scientific">Verticiella sediminum</name>
    <dbReference type="NCBI Taxonomy" id="1247510"/>
    <lineage>
        <taxon>Bacteria</taxon>
        <taxon>Pseudomonadati</taxon>
        <taxon>Pseudomonadota</taxon>
        <taxon>Betaproteobacteria</taxon>
        <taxon>Burkholderiales</taxon>
        <taxon>Alcaligenaceae</taxon>
        <taxon>Verticiella</taxon>
    </lineage>
</organism>
<evidence type="ECO:0000313" key="10">
    <source>
        <dbReference type="Proteomes" id="UP000318405"/>
    </source>
</evidence>
<dbReference type="PANTHER" id="PTHR36838">
    <property type="entry name" value="AUXIN EFFLUX CARRIER FAMILY PROTEIN"/>
    <property type="match status" value="1"/>
</dbReference>
<dbReference type="GO" id="GO:0055085">
    <property type="term" value="P:transmembrane transport"/>
    <property type="evidence" value="ECO:0007669"/>
    <property type="project" value="InterPro"/>
</dbReference>
<evidence type="ECO:0000256" key="4">
    <source>
        <dbReference type="ARBA" id="ARBA00022475"/>
    </source>
</evidence>
<sequence>MSIALLVFPDFLLLALGLALRHRLGFDARFFSEVERLVYYILFPALLFQTILARPIDLGQAADLLQACLLLMAAGAGLSWLALVLRPDPVRFASVVQCGFRFNSYLALALAHSMGGADGAAVMALLIGFGVPLANFLAVYALARHGGSSLLGALLRNPLFVTTLLALVANFSGLVLPEPVDIFLRRLGAAALALGLICVGASLTVHSARGSEKLVGWMMAVKLLALPLVAVLIGRIPALDLSPLEQNMLLLFAALPTASSAYVLAARMGGDGRLVALLISLGTVASLVTIPLWMLLMT</sequence>
<dbReference type="PANTHER" id="PTHR36838:SF4">
    <property type="entry name" value="AUXIN EFFLUX CARRIER FAMILY PROTEIN"/>
    <property type="match status" value="1"/>
</dbReference>
<comment type="caution">
    <text evidence="9">The sequence shown here is derived from an EMBL/GenBank/DDBJ whole genome shotgun (WGS) entry which is preliminary data.</text>
</comment>
<evidence type="ECO:0000256" key="8">
    <source>
        <dbReference type="SAM" id="Phobius"/>
    </source>
</evidence>
<dbReference type="Pfam" id="PF03547">
    <property type="entry name" value="Mem_trans"/>
    <property type="match status" value="1"/>
</dbReference>
<dbReference type="RefSeq" id="WP_143949959.1">
    <property type="nucleotide sequence ID" value="NZ_BAABMB010000003.1"/>
</dbReference>
<comment type="subcellular location">
    <subcellularLocation>
        <location evidence="1">Cell membrane</location>
        <topology evidence="1">Multi-pass membrane protein</topology>
    </subcellularLocation>
</comment>
<dbReference type="InterPro" id="IPR038770">
    <property type="entry name" value="Na+/solute_symporter_sf"/>
</dbReference>
<proteinExistence type="inferred from homology"/>
<feature type="transmembrane region" description="Helical" evidence="8">
    <location>
        <begin position="37"/>
        <end position="53"/>
    </location>
</feature>
<evidence type="ECO:0000256" key="7">
    <source>
        <dbReference type="ARBA" id="ARBA00023136"/>
    </source>
</evidence>
<feature type="transmembrane region" description="Helical" evidence="8">
    <location>
        <begin position="154"/>
        <end position="176"/>
    </location>
</feature>
<feature type="transmembrane region" description="Helical" evidence="8">
    <location>
        <begin position="65"/>
        <end position="85"/>
    </location>
</feature>
<dbReference type="EMBL" id="VLTJ01000039">
    <property type="protein sequence ID" value="TSH90045.1"/>
    <property type="molecule type" value="Genomic_DNA"/>
</dbReference>
<feature type="transmembrane region" description="Helical" evidence="8">
    <location>
        <begin position="182"/>
        <end position="203"/>
    </location>
</feature>
<dbReference type="Gene3D" id="1.20.1530.20">
    <property type="match status" value="1"/>
</dbReference>
<keyword evidence="6 8" id="KW-1133">Transmembrane helix</keyword>
<evidence type="ECO:0000256" key="3">
    <source>
        <dbReference type="ARBA" id="ARBA00022448"/>
    </source>
</evidence>
<evidence type="ECO:0000256" key="1">
    <source>
        <dbReference type="ARBA" id="ARBA00004651"/>
    </source>
</evidence>
<feature type="transmembrane region" description="Helical" evidence="8">
    <location>
        <begin position="120"/>
        <end position="142"/>
    </location>
</feature>
<feature type="transmembrane region" description="Helical" evidence="8">
    <location>
        <begin position="274"/>
        <end position="296"/>
    </location>
</feature>
<name>A0A556AAX5_9BURK</name>
<evidence type="ECO:0000256" key="6">
    <source>
        <dbReference type="ARBA" id="ARBA00022989"/>
    </source>
</evidence>
<keyword evidence="3" id="KW-0813">Transport</keyword>
<comment type="similarity">
    <text evidence="2">Belongs to the auxin efflux carrier (TC 2.A.69) family.</text>
</comment>
<protein>
    <submittedName>
        <fullName evidence="9">AEC family transporter</fullName>
    </submittedName>
</protein>
<keyword evidence="5 8" id="KW-0812">Transmembrane</keyword>
<accession>A0A556AAX5</accession>
<keyword evidence="10" id="KW-1185">Reference proteome</keyword>
<keyword evidence="7 8" id="KW-0472">Membrane</keyword>
<evidence type="ECO:0000256" key="2">
    <source>
        <dbReference type="ARBA" id="ARBA00010145"/>
    </source>
</evidence>